<protein>
    <submittedName>
        <fullName evidence="1">Uncharacterized protein</fullName>
    </submittedName>
</protein>
<dbReference type="Proteomes" id="UP000192393">
    <property type="component" value="Unassembled WGS sequence"/>
</dbReference>
<dbReference type="STRING" id="1434700.SAMN06296427_101318"/>
<evidence type="ECO:0000313" key="1">
    <source>
        <dbReference type="EMBL" id="SMC34685.1"/>
    </source>
</evidence>
<proteinExistence type="predicted"/>
<gene>
    <name evidence="1" type="ORF">SAMN06296427_101318</name>
</gene>
<keyword evidence="2" id="KW-1185">Reference proteome</keyword>
<sequence length="184" mass="21768">MVEVILQRFLRKFNFKLECMKYLLMILICGFFLNCSNKENQINKFEKIEVIYENKDFNFNLKNYVVKSYDSKLIDTIKINETDKLKLINAFFNNHLDTIKTDIEVTNNDGMAIIPDLSERNLKILNSDEEVSIYISGLAKINKVNSIGQNILKFDSIIISILNKYEKFNQFKIEIEKNDNRMWL</sequence>
<organism evidence="1 2">
    <name type="scientific">Moheibacter sediminis</name>
    <dbReference type="NCBI Taxonomy" id="1434700"/>
    <lineage>
        <taxon>Bacteria</taxon>
        <taxon>Pseudomonadati</taxon>
        <taxon>Bacteroidota</taxon>
        <taxon>Flavobacteriia</taxon>
        <taxon>Flavobacteriales</taxon>
        <taxon>Weeksellaceae</taxon>
        <taxon>Moheibacter</taxon>
    </lineage>
</organism>
<dbReference type="AlphaFoldDB" id="A0A1W1YEV3"/>
<dbReference type="EMBL" id="FWXS01000001">
    <property type="protein sequence ID" value="SMC34685.1"/>
    <property type="molecule type" value="Genomic_DNA"/>
</dbReference>
<name>A0A1W1YEV3_9FLAO</name>
<accession>A0A1W1YEV3</accession>
<reference evidence="1 2" key="1">
    <citation type="submission" date="2017-04" db="EMBL/GenBank/DDBJ databases">
        <authorList>
            <person name="Afonso C.L."/>
            <person name="Miller P.J."/>
            <person name="Scott M.A."/>
            <person name="Spackman E."/>
            <person name="Goraichik I."/>
            <person name="Dimitrov K.M."/>
            <person name="Suarez D.L."/>
            <person name="Swayne D.E."/>
        </authorList>
    </citation>
    <scope>NUCLEOTIDE SEQUENCE [LARGE SCALE GENOMIC DNA]</scope>
    <source>
        <strain evidence="1 2">CGMCC 1.12708</strain>
    </source>
</reference>
<evidence type="ECO:0000313" key="2">
    <source>
        <dbReference type="Proteomes" id="UP000192393"/>
    </source>
</evidence>